<comment type="subcellular location">
    <subcellularLocation>
        <location evidence="1">Bacterial microcompartment</location>
    </subcellularLocation>
</comment>
<feature type="binding site" evidence="1">
    <location>
        <position position="401"/>
    </location>
    <ligand>
        <name>adenosylcob(III)alamin</name>
        <dbReference type="ChEBI" id="CHEBI:18408"/>
    </ligand>
</feature>
<dbReference type="Proteomes" id="UP000029585">
    <property type="component" value="Unassembled WGS sequence"/>
</dbReference>
<dbReference type="PANTHER" id="PTHR39329:SF1">
    <property type="entry name" value="ETHANOLAMINE AMMONIA-LYASE LARGE SUBUNIT"/>
    <property type="match status" value="1"/>
</dbReference>
<name>A0A096BC16_FLAPL</name>
<dbReference type="Gene3D" id="3.20.20.70">
    <property type="entry name" value="Aldolase class I"/>
    <property type="match status" value="1"/>
</dbReference>
<dbReference type="NCBIfam" id="NF011649">
    <property type="entry name" value="PRK15067.1"/>
    <property type="match status" value="1"/>
</dbReference>
<feature type="binding site" evidence="1">
    <location>
        <position position="194"/>
    </location>
    <ligand>
        <name>adenosylcob(III)alamin</name>
        <dbReference type="ChEBI" id="CHEBI:18408"/>
    </ligand>
</feature>
<dbReference type="GO" id="GO:0031471">
    <property type="term" value="C:ethanolamine degradation polyhedral organelle"/>
    <property type="evidence" value="ECO:0007669"/>
    <property type="project" value="UniProtKB-UniRule"/>
</dbReference>
<comment type="cofactor">
    <cofactor evidence="1">
        <name>adenosylcob(III)alamin</name>
        <dbReference type="ChEBI" id="CHEBI:18408"/>
    </cofactor>
    <text evidence="1">Binds between the large and small subunits.</text>
</comment>
<dbReference type="GO" id="GO:0006520">
    <property type="term" value="P:amino acid metabolic process"/>
    <property type="evidence" value="ECO:0007669"/>
    <property type="project" value="InterPro"/>
</dbReference>
<comment type="subunit">
    <text evidence="1">The basic unit is a heterodimer which dimerizes to form tetramers. The heterotetramers trimerize; 6 large subunits form a core ring with 6 small subunits projecting outwards.</text>
</comment>
<dbReference type="AlphaFoldDB" id="A0A096BC16"/>
<dbReference type="Gene3D" id="2.30.170.30">
    <property type="entry name" value="ethanolamine ammonia-lyase heavy chain domain like"/>
    <property type="match status" value="1"/>
</dbReference>
<dbReference type="PANTHER" id="PTHR39329">
    <property type="entry name" value="ETHANOLAMINE AMMONIA-LYASE HEAVY CHAIN"/>
    <property type="match status" value="1"/>
</dbReference>
<evidence type="ECO:0000313" key="2">
    <source>
        <dbReference type="EMBL" id="KGF56933.1"/>
    </source>
</evidence>
<dbReference type="InterPro" id="IPR044939">
    <property type="entry name" value="EutB_dom_2_sf"/>
</dbReference>
<comment type="similarity">
    <text evidence="1">Belongs to the EutB family.</text>
</comment>
<gene>
    <name evidence="1" type="primary">eutB</name>
    <name evidence="2" type="ORF">HMPREF9460_00595</name>
</gene>
<keyword evidence="1" id="KW-0846">Cobalamin</keyword>
<dbReference type="eggNOG" id="COG4303">
    <property type="taxonomic scope" value="Bacteria"/>
</dbReference>
<keyword evidence="3" id="KW-1185">Reference proteome</keyword>
<comment type="function">
    <text evidence="1">Catalyzes the deamination of various vicinal amino-alcohols to oxo compounds. Allows this organism to utilize ethanolamine as the sole source of nitrogen and carbon in the presence of vitamin B12.</text>
</comment>
<keyword evidence="1" id="KW-1283">Bacterial microcompartment</keyword>
<dbReference type="InterPro" id="IPR013785">
    <property type="entry name" value="Aldolase_TIM"/>
</dbReference>
<feature type="binding site" evidence="1">
    <location>
        <begin position="160"/>
        <end position="162"/>
    </location>
    <ligand>
        <name>substrate</name>
    </ligand>
</feature>
<comment type="caution">
    <text evidence="1">Lacks conserved residue(s) required for the propagation of feature annotation.</text>
</comment>
<organism evidence="2 3">
    <name type="scientific">Flavonifractor plautii 1_3_50AFAA</name>
    <dbReference type="NCBI Taxonomy" id="742738"/>
    <lineage>
        <taxon>Bacteria</taxon>
        <taxon>Bacillati</taxon>
        <taxon>Bacillota</taxon>
        <taxon>Clostridia</taxon>
        <taxon>Eubacteriales</taxon>
        <taxon>Oscillospiraceae</taxon>
        <taxon>Flavonifractor</taxon>
    </lineage>
</organism>
<dbReference type="GO" id="GO:0046336">
    <property type="term" value="P:ethanolamine catabolic process"/>
    <property type="evidence" value="ECO:0007669"/>
    <property type="project" value="UniProtKB-UniRule"/>
</dbReference>
<dbReference type="HAMAP" id="MF_00861">
    <property type="entry name" value="EutB"/>
    <property type="match status" value="1"/>
</dbReference>
<comment type="pathway">
    <text evidence="1">Amine and polyamine degradation; ethanolamine degradation.</text>
</comment>
<dbReference type="EC" id="4.3.1.7" evidence="1"/>
<dbReference type="GO" id="GO:0008851">
    <property type="term" value="F:ethanolamine ammonia-lyase activity"/>
    <property type="evidence" value="ECO:0007669"/>
    <property type="project" value="UniProtKB-UniRule"/>
</dbReference>
<evidence type="ECO:0000256" key="1">
    <source>
        <dbReference type="HAMAP-Rule" id="MF_00861"/>
    </source>
</evidence>
<comment type="catalytic activity">
    <reaction evidence="1">
        <text>ethanolamine = acetaldehyde + NH4(+)</text>
        <dbReference type="Rhea" id="RHEA:15313"/>
        <dbReference type="ChEBI" id="CHEBI:15343"/>
        <dbReference type="ChEBI" id="CHEBI:28938"/>
        <dbReference type="ChEBI" id="CHEBI:57603"/>
        <dbReference type="EC" id="4.3.1.7"/>
    </reaction>
</comment>
<feature type="binding site" evidence="1">
    <location>
        <position position="287"/>
    </location>
    <ligand>
        <name>substrate</name>
    </ligand>
</feature>
<dbReference type="Gene3D" id="1.10.220.70">
    <property type="entry name" value="lyase"/>
    <property type="match status" value="1"/>
</dbReference>
<keyword evidence="1 2" id="KW-0456">Lyase</keyword>
<sequence>MKLKTTLNGQTFAFRDIRDVLAKANEPKAADRLQGVAAETVTERVAAKIVLSELTVGELTENPTVPYEKDEVTRVNLDGLNQPTYQRFKGMTIGELREWILDHKTTGDDLVRSCRAFTGEVAAAVAKLMSAMDLVYGASKIHHITRCNTTIGQPGVLAFRNQPNSPTDDPEEILIQMMEGVSYGCGDACMGINPVENNVESTRRIADAVYSFICRNDIPTQLVVLSHMTTQMDAIRKGAPLSMIFQSIAGTEAANNDFGVSRQLCTEAYELACQHALSTGPNLLYFETGQGSEVSIGADCGVDEMTLEARTYGFGRFFRPFMVNNVSGFIGPETLYDGKEMIRASLEDHFMGKLMGLPMGMAPCYTNHTSITQDEQEMATMLLNAAGANYYIGVPVNDDIMLSYQDTSYHDNATLRELSGRLPAPEFHQWMMKRGLIDEKGVLTELAGDASIFLQ</sequence>
<dbReference type="EMBL" id="ADLO01000023">
    <property type="protein sequence ID" value="KGF56933.1"/>
    <property type="molecule type" value="Genomic_DNA"/>
</dbReference>
<dbReference type="GO" id="GO:0005829">
    <property type="term" value="C:cytosol"/>
    <property type="evidence" value="ECO:0007669"/>
    <property type="project" value="TreeGrafter"/>
</dbReference>
<evidence type="ECO:0000313" key="3">
    <source>
        <dbReference type="Proteomes" id="UP000029585"/>
    </source>
</evidence>
<dbReference type="RefSeq" id="WP_009258938.1">
    <property type="nucleotide sequence ID" value="NZ_KN174161.1"/>
</dbReference>
<feature type="binding site" evidence="1">
    <location>
        <position position="193"/>
    </location>
    <ligand>
        <name>substrate</name>
    </ligand>
</feature>
<dbReference type="HOGENOM" id="CLU_048555_0_0_9"/>
<dbReference type="InterPro" id="IPR044941">
    <property type="entry name" value="EutB_N_sf"/>
</dbReference>
<comment type="caution">
    <text evidence="2">The sequence shown here is derived from an EMBL/GenBank/DDBJ whole genome shotgun (WGS) entry which is preliminary data.</text>
</comment>
<dbReference type="PATRIC" id="fig|742738.3.peg.618"/>
<keyword evidence="1" id="KW-0170">Cobalt</keyword>
<dbReference type="Pfam" id="PF06751">
    <property type="entry name" value="EutB"/>
    <property type="match status" value="1"/>
</dbReference>
<protein>
    <recommendedName>
        <fullName evidence="1">Ethanolamine ammonia-lyase large subunit</fullName>
        <shortName evidence="1">EAL large subunit</shortName>
        <ecNumber evidence="1">4.3.1.7</ecNumber>
    </recommendedName>
</protein>
<dbReference type="UniPathway" id="UPA00560"/>
<dbReference type="GO" id="GO:0031419">
    <property type="term" value="F:cobalamin binding"/>
    <property type="evidence" value="ECO:0007669"/>
    <property type="project" value="UniProtKB-UniRule"/>
</dbReference>
<accession>A0A096BC16</accession>
<dbReference type="GO" id="GO:0009350">
    <property type="term" value="C:ethanolamine ammonia-lyase complex"/>
    <property type="evidence" value="ECO:0007669"/>
    <property type="project" value="UniProtKB-UniRule"/>
</dbReference>
<feature type="binding site" evidence="1">
    <location>
        <position position="246"/>
    </location>
    <ligand>
        <name>adenosylcob(III)alamin</name>
        <dbReference type="ChEBI" id="CHEBI:18408"/>
    </ligand>
</feature>
<proteinExistence type="inferred from homology"/>
<dbReference type="InterPro" id="IPR010628">
    <property type="entry name" value="EutB"/>
</dbReference>
<feature type="binding site" evidence="1">
    <location>
        <position position="295"/>
    </location>
    <ligand>
        <name>adenosylcob(III)alamin</name>
        <dbReference type="ChEBI" id="CHEBI:18408"/>
    </ligand>
</feature>
<reference evidence="2 3" key="1">
    <citation type="submission" date="2011-08" db="EMBL/GenBank/DDBJ databases">
        <title>The Genome Sequence of Clostridium orbiscindens 1_3_50AFAA.</title>
        <authorList>
            <consortium name="The Broad Institute Genome Sequencing Platform"/>
            <person name="Earl A."/>
            <person name="Ward D."/>
            <person name="Feldgarden M."/>
            <person name="Gevers D."/>
            <person name="Daigneault M."/>
            <person name="Strauss J."/>
            <person name="Allen-Vercoe E."/>
            <person name="Young S.K."/>
            <person name="Zeng Q."/>
            <person name="Gargeya S."/>
            <person name="Fitzgerald M."/>
            <person name="Haas B."/>
            <person name="Abouelleil A."/>
            <person name="Alvarado L."/>
            <person name="Arachchi H.M."/>
            <person name="Berlin A."/>
            <person name="Brown A."/>
            <person name="Chapman S.B."/>
            <person name="Chen Z."/>
            <person name="Dunbar C."/>
            <person name="Freedman E."/>
            <person name="Gearin G."/>
            <person name="Gellesch M."/>
            <person name="Goldberg J."/>
            <person name="Griggs A."/>
            <person name="Gujja S."/>
            <person name="Heiman D."/>
            <person name="Howarth C."/>
            <person name="Larson L."/>
            <person name="Lui A."/>
            <person name="MacDonald P.J.P."/>
            <person name="Montmayeur A."/>
            <person name="Murphy C."/>
            <person name="Neiman D."/>
            <person name="Pearson M."/>
            <person name="Priest M."/>
            <person name="Roberts A."/>
            <person name="Saif S."/>
            <person name="Shea T."/>
            <person name="Shenoy N."/>
            <person name="Sisk P."/>
            <person name="Stolte C."/>
            <person name="Sykes S."/>
            <person name="Wortman J."/>
            <person name="Nusbaum C."/>
            <person name="Birren B."/>
        </authorList>
    </citation>
    <scope>NUCLEOTIDE SEQUENCE [LARGE SCALE GENOMIC DNA]</scope>
    <source>
        <strain evidence="2 3">1_3_50AFAA</strain>
    </source>
</reference>